<reference evidence="2" key="1">
    <citation type="submission" date="2023-07" db="EMBL/GenBank/DDBJ databases">
        <title>Conexibacter stalactiti sp. nov., isolated from stalactites in a lava cave and emended description of the genus Conexibacter.</title>
        <authorList>
            <person name="Lee S.D."/>
        </authorList>
    </citation>
    <scope>NUCLEOTIDE SEQUENCE [LARGE SCALE GENOMIC DNA]</scope>
    <source>
        <strain evidence="2">KCTC 39840</strain>
    </source>
</reference>
<proteinExistence type="predicted"/>
<protein>
    <recommendedName>
        <fullName evidence="3">3D domain-containing protein</fullName>
    </recommendedName>
</protein>
<evidence type="ECO:0008006" key="3">
    <source>
        <dbReference type="Google" id="ProtNLM"/>
    </source>
</evidence>
<evidence type="ECO:0000313" key="2">
    <source>
        <dbReference type="Proteomes" id="UP001284601"/>
    </source>
</evidence>
<evidence type="ECO:0000313" key="1">
    <source>
        <dbReference type="EMBL" id="MDW5595494.1"/>
    </source>
</evidence>
<sequence>MTKDEVHYTDTYVTLHAMPSDGIVRDGTALIGSTLYLNRRPLGRVLGVNARPFMGGHRIDYFVVTP</sequence>
<gene>
    <name evidence="1" type="ORF">R7226_14185</name>
</gene>
<organism evidence="1 2">
    <name type="scientific">Conexibacter stalactiti</name>
    <dbReference type="NCBI Taxonomy" id="1940611"/>
    <lineage>
        <taxon>Bacteria</taxon>
        <taxon>Bacillati</taxon>
        <taxon>Actinomycetota</taxon>
        <taxon>Thermoleophilia</taxon>
        <taxon>Solirubrobacterales</taxon>
        <taxon>Conexibacteraceae</taxon>
        <taxon>Conexibacter</taxon>
    </lineage>
</organism>
<name>A0ABU4HQJ1_9ACTN</name>
<dbReference type="EMBL" id="JAWSTH010000034">
    <property type="protein sequence ID" value="MDW5595494.1"/>
    <property type="molecule type" value="Genomic_DNA"/>
</dbReference>
<accession>A0ABU4HQJ1</accession>
<dbReference type="RefSeq" id="WP_318597831.1">
    <property type="nucleotide sequence ID" value="NZ_JAWSTH010000034.1"/>
</dbReference>
<comment type="caution">
    <text evidence="1">The sequence shown here is derived from an EMBL/GenBank/DDBJ whole genome shotgun (WGS) entry which is preliminary data.</text>
</comment>
<keyword evidence="2" id="KW-1185">Reference proteome</keyword>
<dbReference type="Proteomes" id="UP001284601">
    <property type="component" value="Unassembled WGS sequence"/>
</dbReference>
<reference evidence="1 2" key="2">
    <citation type="submission" date="2023-10" db="EMBL/GenBank/DDBJ databases">
        <authorList>
            <person name="Han X.F."/>
        </authorList>
    </citation>
    <scope>NUCLEOTIDE SEQUENCE [LARGE SCALE GENOMIC DNA]</scope>
    <source>
        <strain evidence="1 2">KCTC 39840</strain>
    </source>
</reference>